<evidence type="ECO:0000313" key="2">
    <source>
        <dbReference type="EMBL" id="AKI05235.1"/>
    </source>
</evidence>
<dbReference type="PATRIC" id="fig|1194971.3.peg.1700"/>
<proteinExistence type="predicted"/>
<keyword evidence="2" id="KW-0614">Plasmid</keyword>
<accession>A0A0F7Q0H2</accession>
<dbReference type="EMBL" id="CP011404">
    <property type="protein sequence ID" value="AKI05235.1"/>
    <property type="molecule type" value="Genomic_DNA"/>
</dbReference>
<geneLocation type="plasmid" evidence="2 3">
    <name>pR1</name>
</geneLocation>
<dbReference type="Proteomes" id="UP000035027">
    <property type="component" value="Plasmid pR1"/>
</dbReference>
<dbReference type="AlphaFoldDB" id="A0A0F7Q0H2"/>
<evidence type="ECO:0000256" key="1">
    <source>
        <dbReference type="SAM" id="Phobius"/>
    </source>
</evidence>
<sequence length="41" mass="4567">MKKIGEINMEDLASCVGCIFYIILVLFGLALLFFSLVQLSL</sequence>
<keyword evidence="1" id="KW-0812">Transmembrane</keyword>
<protein>
    <submittedName>
        <fullName evidence="2">Uncharacterized protein</fullName>
    </submittedName>
</protein>
<keyword evidence="1" id="KW-0472">Membrane</keyword>
<organism evidence="2 3">
    <name type="scientific">Ligilactobacillus salivarius str. Ren</name>
    <dbReference type="NCBI Taxonomy" id="1194971"/>
    <lineage>
        <taxon>Bacteria</taxon>
        <taxon>Bacillati</taxon>
        <taxon>Bacillota</taxon>
        <taxon>Bacilli</taxon>
        <taxon>Lactobacillales</taxon>
        <taxon>Lactobacillaceae</taxon>
        <taxon>Ligilactobacillus</taxon>
    </lineage>
</organism>
<reference evidence="2 3" key="1">
    <citation type="submission" date="2015-04" db="EMBL/GenBank/DDBJ databases">
        <title>Complete genome sequence of Lactobacillus salivarius Ren, a probiotic strain with antitumor activity.</title>
        <authorList>
            <person name="Sun E."/>
            <person name="Zhao L."/>
            <person name="Liu S."/>
            <person name="Zhang M."/>
            <person name="Guo H."/>
            <person name="Ren F."/>
        </authorList>
    </citation>
    <scope>NUCLEOTIDE SEQUENCE [LARGE SCALE GENOMIC DNA]</scope>
    <source>
        <strain evidence="2 3">Ren</strain>
        <plasmid evidence="2 3">pR1</plasmid>
    </source>
</reference>
<keyword evidence="1" id="KW-1133">Transmembrane helix</keyword>
<evidence type="ECO:0000313" key="3">
    <source>
        <dbReference type="Proteomes" id="UP000035027"/>
    </source>
</evidence>
<feature type="transmembrane region" description="Helical" evidence="1">
    <location>
        <begin position="12"/>
        <end position="37"/>
    </location>
</feature>
<gene>
    <name evidence="2" type="ORF">LsR_01717</name>
</gene>
<name>A0A0F7Q0H2_9LACO</name>